<dbReference type="InterPro" id="IPR036554">
    <property type="entry name" value="GHMP_kinase_C_sf"/>
</dbReference>
<sequence>MRELKELLVAYGALGSLMSGSGPTVFGIFTNKKDALKAEERIKSEGKWSVFSAHSID</sequence>
<gene>
    <name evidence="2" type="ORF">S12H4_05278</name>
</gene>
<dbReference type="InterPro" id="IPR013750">
    <property type="entry name" value="GHMP_kinase_C_dom"/>
</dbReference>
<reference evidence="2" key="1">
    <citation type="journal article" date="2014" name="Front. Microbiol.">
        <title>High frequency of phylogenetically diverse reductive dehalogenase-homologous genes in deep subseafloor sedimentary metagenomes.</title>
        <authorList>
            <person name="Kawai M."/>
            <person name="Futagami T."/>
            <person name="Toyoda A."/>
            <person name="Takaki Y."/>
            <person name="Nishi S."/>
            <person name="Hori S."/>
            <person name="Arai W."/>
            <person name="Tsubouchi T."/>
            <person name="Morono Y."/>
            <person name="Uchiyama I."/>
            <person name="Ito T."/>
            <person name="Fujiyama A."/>
            <person name="Inagaki F."/>
            <person name="Takami H."/>
        </authorList>
    </citation>
    <scope>NUCLEOTIDE SEQUENCE</scope>
    <source>
        <strain evidence="2">Expedition CK06-06</strain>
    </source>
</reference>
<evidence type="ECO:0000313" key="2">
    <source>
        <dbReference type="EMBL" id="GAI63089.1"/>
    </source>
</evidence>
<dbReference type="Gene3D" id="3.30.70.890">
    <property type="entry name" value="GHMP kinase, C-terminal domain"/>
    <property type="match status" value="1"/>
</dbReference>
<proteinExistence type="predicted"/>
<dbReference type="EMBL" id="BARW01001725">
    <property type="protein sequence ID" value="GAI63089.1"/>
    <property type="molecule type" value="Genomic_DNA"/>
</dbReference>
<dbReference type="SUPFAM" id="SSF55060">
    <property type="entry name" value="GHMP Kinase, C-terminal domain"/>
    <property type="match status" value="1"/>
</dbReference>
<dbReference type="Pfam" id="PF08544">
    <property type="entry name" value="GHMP_kinases_C"/>
    <property type="match status" value="1"/>
</dbReference>
<dbReference type="AlphaFoldDB" id="X1S5M5"/>
<comment type="caution">
    <text evidence="2">The sequence shown here is derived from an EMBL/GenBank/DDBJ whole genome shotgun (WGS) entry which is preliminary data.</text>
</comment>
<evidence type="ECO:0000259" key="1">
    <source>
        <dbReference type="Pfam" id="PF08544"/>
    </source>
</evidence>
<accession>X1S5M5</accession>
<name>X1S5M5_9ZZZZ</name>
<feature type="domain" description="GHMP kinase C-terminal" evidence="1">
    <location>
        <begin position="2"/>
        <end position="46"/>
    </location>
</feature>
<protein>
    <recommendedName>
        <fullName evidence="1">GHMP kinase C-terminal domain-containing protein</fullName>
    </recommendedName>
</protein>
<organism evidence="2">
    <name type="scientific">marine sediment metagenome</name>
    <dbReference type="NCBI Taxonomy" id="412755"/>
    <lineage>
        <taxon>unclassified sequences</taxon>
        <taxon>metagenomes</taxon>
        <taxon>ecological metagenomes</taxon>
    </lineage>
</organism>